<dbReference type="Proteomes" id="UP001454036">
    <property type="component" value="Unassembled WGS sequence"/>
</dbReference>
<evidence type="ECO:0000313" key="2">
    <source>
        <dbReference type="EMBL" id="GAA0169695.1"/>
    </source>
</evidence>
<dbReference type="AlphaFoldDB" id="A0AAV3R1G9"/>
<keyword evidence="3" id="KW-1185">Reference proteome</keyword>
<dbReference type="EMBL" id="BAABME010024196">
    <property type="protein sequence ID" value="GAA0169695.1"/>
    <property type="molecule type" value="Genomic_DNA"/>
</dbReference>
<name>A0AAV3R1G9_LITER</name>
<reference evidence="2 3" key="1">
    <citation type="submission" date="2024-01" db="EMBL/GenBank/DDBJ databases">
        <title>The complete chloroplast genome sequence of Lithospermum erythrorhizon: insights into the phylogenetic relationship among Boraginaceae species and the maternal lineages of purple gromwells.</title>
        <authorList>
            <person name="Okada T."/>
            <person name="Watanabe K."/>
        </authorList>
    </citation>
    <scope>NUCLEOTIDE SEQUENCE [LARGE SCALE GENOMIC DNA]</scope>
</reference>
<accession>A0AAV3R1G9</accession>
<gene>
    <name evidence="2" type="ORF">LIER_40811</name>
</gene>
<comment type="caution">
    <text evidence="2">The sequence shown here is derived from an EMBL/GenBank/DDBJ whole genome shotgun (WGS) entry which is preliminary data.</text>
</comment>
<evidence type="ECO:0000256" key="1">
    <source>
        <dbReference type="SAM" id="MobiDB-lite"/>
    </source>
</evidence>
<feature type="compositionally biased region" description="Acidic residues" evidence="1">
    <location>
        <begin position="196"/>
        <end position="210"/>
    </location>
</feature>
<proteinExistence type="predicted"/>
<evidence type="ECO:0000313" key="3">
    <source>
        <dbReference type="Proteomes" id="UP001454036"/>
    </source>
</evidence>
<organism evidence="2 3">
    <name type="scientific">Lithospermum erythrorhizon</name>
    <name type="common">Purple gromwell</name>
    <name type="synonym">Lithospermum officinale var. erythrorhizon</name>
    <dbReference type="NCBI Taxonomy" id="34254"/>
    <lineage>
        <taxon>Eukaryota</taxon>
        <taxon>Viridiplantae</taxon>
        <taxon>Streptophyta</taxon>
        <taxon>Embryophyta</taxon>
        <taxon>Tracheophyta</taxon>
        <taxon>Spermatophyta</taxon>
        <taxon>Magnoliopsida</taxon>
        <taxon>eudicotyledons</taxon>
        <taxon>Gunneridae</taxon>
        <taxon>Pentapetalae</taxon>
        <taxon>asterids</taxon>
        <taxon>lamiids</taxon>
        <taxon>Boraginales</taxon>
        <taxon>Boraginaceae</taxon>
        <taxon>Boraginoideae</taxon>
        <taxon>Lithospermeae</taxon>
        <taxon>Lithospermum</taxon>
    </lineage>
</organism>
<sequence>MSYPRIFLIFTLNRYFDLHVVNGSHVFARRSDHLARVNHFLGYQIKWMKKILSHKSGLIEGLRKEQTTLKKELETSSQLSEERVKRVDDLNRELAVEKEAAKAWADERAALIAERDDSRARYGELERARADDIIQFASQRRREFLASPNYASKVSSECVAYFHSFSLDHKDRFLDLVTLFGEEKASKPDWYRNLSLDEEGDSTDEEEDASAELPTVVAKNSELSPNEANPPVNP</sequence>
<feature type="region of interest" description="Disordered" evidence="1">
    <location>
        <begin position="191"/>
        <end position="234"/>
    </location>
</feature>
<protein>
    <submittedName>
        <fullName evidence="2">Uncharacterized protein</fullName>
    </submittedName>
</protein>